<name>A0ABQ9Z962_9CRUS</name>
<keyword evidence="6" id="KW-0472">Membrane</keyword>
<dbReference type="EC" id="2.4.1.16" evidence="2"/>
<dbReference type="InterPro" id="IPR004835">
    <property type="entry name" value="Chitin_synth"/>
</dbReference>
<keyword evidence="5" id="KW-1133">Transmembrane helix</keyword>
<dbReference type="InterPro" id="IPR036757">
    <property type="entry name" value="TFR-like_dimer_dom_sf"/>
</dbReference>
<keyword evidence="3" id="KW-0808">Transferase</keyword>
<dbReference type="Pfam" id="PF04253">
    <property type="entry name" value="TFR_dimer"/>
    <property type="match status" value="1"/>
</dbReference>
<accession>A0ABQ9Z962</accession>
<dbReference type="Gene3D" id="1.20.930.40">
    <property type="entry name" value="Transferrin receptor-like, dimerisation domain"/>
    <property type="match status" value="1"/>
</dbReference>
<dbReference type="SUPFAM" id="SSF53448">
    <property type="entry name" value="Nucleotide-diphospho-sugar transferases"/>
    <property type="match status" value="1"/>
</dbReference>
<evidence type="ECO:0000313" key="9">
    <source>
        <dbReference type="Proteomes" id="UP001234178"/>
    </source>
</evidence>
<keyword evidence="9" id="KW-1185">Reference proteome</keyword>
<evidence type="ECO:0000256" key="5">
    <source>
        <dbReference type="ARBA" id="ARBA00022989"/>
    </source>
</evidence>
<dbReference type="Pfam" id="PF03142">
    <property type="entry name" value="Chitin_synth_2"/>
    <property type="match status" value="1"/>
</dbReference>
<evidence type="ECO:0000256" key="3">
    <source>
        <dbReference type="ARBA" id="ARBA00022676"/>
    </source>
</evidence>
<keyword evidence="4" id="KW-0812">Transmembrane</keyword>
<dbReference type="InterPro" id="IPR007365">
    <property type="entry name" value="TFR-like_dimer_dom"/>
</dbReference>
<evidence type="ECO:0000313" key="8">
    <source>
        <dbReference type="EMBL" id="KAK4009040.1"/>
    </source>
</evidence>
<evidence type="ECO:0000256" key="2">
    <source>
        <dbReference type="ARBA" id="ARBA00012543"/>
    </source>
</evidence>
<proteinExistence type="predicted"/>
<dbReference type="Gene3D" id="3.90.550.10">
    <property type="entry name" value="Spore Coat Polysaccharide Biosynthesis Protein SpsA, Chain A"/>
    <property type="match status" value="1"/>
</dbReference>
<evidence type="ECO:0000256" key="1">
    <source>
        <dbReference type="ARBA" id="ARBA00004141"/>
    </source>
</evidence>
<protein>
    <recommendedName>
        <fullName evidence="2">chitin synthase</fullName>
        <ecNumber evidence="2">2.4.1.16</ecNumber>
    </recommendedName>
</protein>
<keyword evidence="3" id="KW-0328">Glycosyltransferase</keyword>
<dbReference type="Gene3D" id="3.40.630.10">
    <property type="entry name" value="Zn peptidases"/>
    <property type="match status" value="1"/>
</dbReference>
<dbReference type="Proteomes" id="UP001234178">
    <property type="component" value="Unassembled WGS sequence"/>
</dbReference>
<comment type="subcellular location">
    <subcellularLocation>
        <location evidence="1">Membrane</location>
        <topology evidence="1">Multi-pass membrane protein</topology>
    </subcellularLocation>
</comment>
<reference evidence="8 9" key="1">
    <citation type="journal article" date="2023" name="Nucleic Acids Res.">
        <title>The hologenome of Daphnia magna reveals possible DNA methylation and microbiome-mediated evolution of the host genome.</title>
        <authorList>
            <person name="Chaturvedi A."/>
            <person name="Li X."/>
            <person name="Dhandapani V."/>
            <person name="Marshall H."/>
            <person name="Kissane S."/>
            <person name="Cuenca-Cambronero M."/>
            <person name="Asole G."/>
            <person name="Calvet F."/>
            <person name="Ruiz-Romero M."/>
            <person name="Marangio P."/>
            <person name="Guigo R."/>
            <person name="Rago D."/>
            <person name="Mirbahai L."/>
            <person name="Eastwood N."/>
            <person name="Colbourne J.K."/>
            <person name="Zhou J."/>
            <person name="Mallon E."/>
            <person name="Orsini L."/>
        </authorList>
    </citation>
    <scope>NUCLEOTIDE SEQUENCE [LARGE SCALE GENOMIC DNA]</scope>
    <source>
        <strain evidence="8">LRV0_1</strain>
    </source>
</reference>
<dbReference type="InterPro" id="IPR029044">
    <property type="entry name" value="Nucleotide-diphossugar_trans"/>
</dbReference>
<comment type="caution">
    <text evidence="8">The sequence shown here is derived from an EMBL/GenBank/DDBJ whole genome shotgun (WGS) entry which is preliminary data.</text>
</comment>
<evidence type="ECO:0000256" key="4">
    <source>
        <dbReference type="ARBA" id="ARBA00022692"/>
    </source>
</evidence>
<dbReference type="SUPFAM" id="SSF47672">
    <property type="entry name" value="Transferrin receptor-like dimerisation domain"/>
    <property type="match status" value="1"/>
</dbReference>
<dbReference type="EMBL" id="JAOYFB010000002">
    <property type="protein sequence ID" value="KAK4009040.1"/>
    <property type="molecule type" value="Genomic_DNA"/>
</dbReference>
<gene>
    <name evidence="8" type="ORF">OUZ56_014181</name>
</gene>
<evidence type="ECO:0000259" key="7">
    <source>
        <dbReference type="Pfam" id="PF04253"/>
    </source>
</evidence>
<evidence type="ECO:0000256" key="6">
    <source>
        <dbReference type="ARBA" id="ARBA00023136"/>
    </source>
</evidence>
<dbReference type="PANTHER" id="PTHR22914:SF42">
    <property type="entry name" value="CHITIN SYNTHASE"/>
    <property type="match status" value="1"/>
</dbReference>
<feature type="domain" description="Transferrin receptor-like dimerisation" evidence="7">
    <location>
        <begin position="434"/>
        <end position="529"/>
    </location>
</feature>
<sequence>MNLEFKGQSKDMIQSGNPAYPSVLDAVAEVKALLSRLTAPTNRVENRYPFLMIKMFYDCCEHFIEPVLQRHKLMLVFYLIWTNAKIEIPPLKQIKKAIKSWLYNPLLNSRKKDETQPVIHSDCSPSGFLANSSPTIATEAFFIKNYSLNSEADFYHSEEVLKENILFLVLNEKYDEKFLSFELLQRRDRVFAEALLQCSCLDVHLALAKRKIQNVRRENSIDVEQFESVTNPEKGKVFEVSHFIDSNNVTRNLSIKLNWDEQYVGTIQPDQEKMANKEDCERQVEIDQTSSHYDYGWAREEGLDLLRILGSNFEEKINGGVAYCECNFEGIQNEEVATSDYKVLIQRAVAYINVDSAMEGFDTYQITYHTVANLMDPGFKYHLAVARLMAELTLSLSESVILPFDVPSYASFLEQDIAKIESRYKDVAVTNGATFEHFRKAVAHFRNATEYFTDNIIPRLDITNPLAVRKINDQLMQLERGFVDPHGLPGRPEFNHIVFAPSSVDKYSSDTFAGLVDLFKTVGNQTEAEQPGTWPGMLFTLYRTWITLHTWEPVEPDSHMNDTKWYNSLLIDHSFNLSSPRYRNEGDVISGCTANCTVTTRIFAVATIWHESSDEMMAILRSIFRMDNDQSKRRDCNKVIDPYLYHYETHIFFDDAFESSTKDRDASRVANQFVNEFIAMVDKVNSQWTHSTSPQSPTTSVTPYGGRLVWILPGNTKMAVHLKGKMKIRIKKRWSQVMYIDYLIRYEMANCMDMTNVFLLSLDGDMDFRPKAVHVLVDRMNSERDVGIVCNRSHPIGSAGAMVWYQIFEYAIGFWLLKPSEDLLGSILCASGCFSLIRASVLLDEEVMNKFTALSEEAHHMIQRDQGEDRWLCTLLIKRGYRLAYSANSSAYTHCPETFEEFYNQRRRWALSLIANTIDVLWNCRQIVKMNPNISWLYIVFQLQHVCSGGPSVNSDDW</sequence>
<dbReference type="PANTHER" id="PTHR22914">
    <property type="entry name" value="CHITIN SYNTHASE"/>
    <property type="match status" value="1"/>
</dbReference>
<organism evidence="8 9">
    <name type="scientific">Daphnia magna</name>
    <dbReference type="NCBI Taxonomy" id="35525"/>
    <lineage>
        <taxon>Eukaryota</taxon>
        <taxon>Metazoa</taxon>
        <taxon>Ecdysozoa</taxon>
        <taxon>Arthropoda</taxon>
        <taxon>Crustacea</taxon>
        <taxon>Branchiopoda</taxon>
        <taxon>Diplostraca</taxon>
        <taxon>Cladocera</taxon>
        <taxon>Anomopoda</taxon>
        <taxon>Daphniidae</taxon>
        <taxon>Daphnia</taxon>
    </lineage>
</organism>